<dbReference type="InterPro" id="IPR050445">
    <property type="entry name" value="Bact_polysacc_biosynth/exp"/>
</dbReference>
<proteinExistence type="predicted"/>
<comment type="caution">
    <text evidence="1">The sequence shown here is derived from an EMBL/GenBank/DDBJ whole genome shotgun (WGS) entry which is preliminary data.</text>
</comment>
<dbReference type="Gene3D" id="3.40.50.300">
    <property type="entry name" value="P-loop containing nucleotide triphosphate hydrolases"/>
    <property type="match status" value="1"/>
</dbReference>
<dbReference type="PANTHER" id="PTHR32309:SF31">
    <property type="entry name" value="CAPSULAR EXOPOLYSACCHARIDE FAMILY"/>
    <property type="match status" value="1"/>
</dbReference>
<organism evidence="1 2">
    <name type="scientific">Vibrio hippocampi</name>
    <dbReference type="NCBI Taxonomy" id="654686"/>
    <lineage>
        <taxon>Bacteria</taxon>
        <taxon>Pseudomonadati</taxon>
        <taxon>Pseudomonadota</taxon>
        <taxon>Gammaproteobacteria</taxon>
        <taxon>Vibrionales</taxon>
        <taxon>Vibrionaceae</taxon>
        <taxon>Vibrio</taxon>
    </lineage>
</organism>
<gene>
    <name evidence="1" type="ORF">VHP8226_03687</name>
</gene>
<dbReference type="SUPFAM" id="SSF52540">
    <property type="entry name" value="P-loop containing nucleoside triphosphate hydrolases"/>
    <property type="match status" value="1"/>
</dbReference>
<dbReference type="Proteomes" id="UP000838160">
    <property type="component" value="Unassembled WGS sequence"/>
</dbReference>
<dbReference type="EMBL" id="CAKLCM010000003">
    <property type="protein sequence ID" value="CAH0529960.1"/>
    <property type="molecule type" value="Genomic_DNA"/>
</dbReference>
<name>A0ABM8ZNT2_9VIBR</name>
<evidence type="ECO:0008006" key="3">
    <source>
        <dbReference type="Google" id="ProtNLM"/>
    </source>
</evidence>
<sequence length="253" mass="27850">MTIPATHAEIERLFISAESNQCQTVCITASNSDEGTSSVAQALCERYLLADYRTLLVDLNLLNPSLVALEIQENAHAAGPSTEASVFPEVPVFSKVSEFPEVLVQTPDSSRVLMGVVAPNSPSTALKIRDQQGLARQIEQWSQHYDRIVFDTSPLLAINKNTIPAPVVARACDGAYLLVLSGSTTTDQVERSISMLSDEHGAQLLGTLINCRDQPTLAQEIVREIDRFSWLPKRWTDWCKAKVLTNHFLSLSI</sequence>
<reference evidence="1" key="1">
    <citation type="submission" date="2021-12" db="EMBL/GenBank/DDBJ databases">
        <authorList>
            <person name="Rodrigo-Torres L."/>
            <person name="Arahal R. D."/>
            <person name="Lucena T."/>
        </authorList>
    </citation>
    <scope>NUCLEOTIDE SEQUENCE</scope>
    <source>
        <strain evidence="1">CECT 8226</strain>
    </source>
</reference>
<dbReference type="InterPro" id="IPR027417">
    <property type="entry name" value="P-loop_NTPase"/>
</dbReference>
<dbReference type="PANTHER" id="PTHR32309">
    <property type="entry name" value="TYROSINE-PROTEIN KINASE"/>
    <property type="match status" value="1"/>
</dbReference>
<accession>A0ABM8ZNT2</accession>
<evidence type="ECO:0000313" key="2">
    <source>
        <dbReference type="Proteomes" id="UP000838160"/>
    </source>
</evidence>
<protein>
    <recommendedName>
        <fullName evidence="3">Chromosome partitioning protein ParA</fullName>
    </recommendedName>
</protein>
<evidence type="ECO:0000313" key="1">
    <source>
        <dbReference type="EMBL" id="CAH0529960.1"/>
    </source>
</evidence>
<keyword evidence="2" id="KW-1185">Reference proteome</keyword>